<reference evidence="2 3" key="1">
    <citation type="submission" date="2024-07" db="EMBL/GenBank/DDBJ databases">
        <title>Section-level genome sequencing and comparative genomics of Aspergillus sections Usti and Cavernicolus.</title>
        <authorList>
            <consortium name="Lawrence Berkeley National Laboratory"/>
            <person name="Nybo J.L."/>
            <person name="Vesth T.C."/>
            <person name="Theobald S."/>
            <person name="Frisvad J.C."/>
            <person name="Larsen T.O."/>
            <person name="Kjaerboelling I."/>
            <person name="Rothschild-Mancinelli K."/>
            <person name="Lyhne E.K."/>
            <person name="Kogle M.E."/>
            <person name="Barry K."/>
            <person name="Clum A."/>
            <person name="Na H."/>
            <person name="Ledsgaard L."/>
            <person name="Lin J."/>
            <person name="Lipzen A."/>
            <person name="Kuo A."/>
            <person name="Riley R."/>
            <person name="Mondo S."/>
            <person name="LaButti K."/>
            <person name="Haridas S."/>
            <person name="Pangalinan J."/>
            <person name="Salamov A.A."/>
            <person name="Simmons B.A."/>
            <person name="Magnuson J.K."/>
            <person name="Chen J."/>
            <person name="Drula E."/>
            <person name="Henrissat B."/>
            <person name="Wiebenga A."/>
            <person name="Lubbers R.J."/>
            <person name="Gomes A.C."/>
            <person name="Makela M.R."/>
            <person name="Stajich J."/>
            <person name="Grigoriev I.V."/>
            <person name="Mortensen U.H."/>
            <person name="De vries R.P."/>
            <person name="Baker S.E."/>
            <person name="Andersen M.R."/>
        </authorList>
    </citation>
    <scope>NUCLEOTIDE SEQUENCE [LARGE SCALE GENOMIC DNA]</scope>
    <source>
        <strain evidence="2 3">CBS 600.67</strain>
    </source>
</reference>
<evidence type="ECO:0000256" key="1">
    <source>
        <dbReference type="SAM" id="Phobius"/>
    </source>
</evidence>
<sequence length="122" mass="13075">MKMGFVKRVYVTLVGVGVGVLVRWNVMLTRYSDSFLGGGGADVVDCELFADCHVEREFTFIFFSWMDLIVQVVQVCWAGGGRSLKSVVGFVSAGVESRVVVPGVLGADDGYAVGGLRLEFGG</sequence>
<feature type="transmembrane region" description="Helical" evidence="1">
    <location>
        <begin position="9"/>
        <end position="26"/>
    </location>
</feature>
<evidence type="ECO:0000313" key="3">
    <source>
        <dbReference type="Proteomes" id="UP001610335"/>
    </source>
</evidence>
<keyword evidence="1" id="KW-0812">Transmembrane</keyword>
<dbReference type="EMBL" id="JBFXLS010000006">
    <property type="protein sequence ID" value="KAL2832496.1"/>
    <property type="molecule type" value="Genomic_DNA"/>
</dbReference>
<protein>
    <recommendedName>
        <fullName evidence="4">Transmembrane protein</fullName>
    </recommendedName>
</protein>
<comment type="caution">
    <text evidence="2">The sequence shown here is derived from an EMBL/GenBank/DDBJ whole genome shotgun (WGS) entry which is preliminary data.</text>
</comment>
<dbReference type="Proteomes" id="UP001610335">
    <property type="component" value="Unassembled WGS sequence"/>
</dbReference>
<proteinExistence type="predicted"/>
<keyword evidence="3" id="KW-1185">Reference proteome</keyword>
<keyword evidence="1" id="KW-1133">Transmembrane helix</keyword>
<evidence type="ECO:0008006" key="4">
    <source>
        <dbReference type="Google" id="ProtNLM"/>
    </source>
</evidence>
<gene>
    <name evidence="2" type="ORF">BDW59DRAFT_105606</name>
</gene>
<accession>A0ABR4IXV0</accession>
<keyword evidence="1" id="KW-0472">Membrane</keyword>
<organism evidence="2 3">
    <name type="scientific">Aspergillus cavernicola</name>
    <dbReference type="NCBI Taxonomy" id="176166"/>
    <lineage>
        <taxon>Eukaryota</taxon>
        <taxon>Fungi</taxon>
        <taxon>Dikarya</taxon>
        <taxon>Ascomycota</taxon>
        <taxon>Pezizomycotina</taxon>
        <taxon>Eurotiomycetes</taxon>
        <taxon>Eurotiomycetidae</taxon>
        <taxon>Eurotiales</taxon>
        <taxon>Aspergillaceae</taxon>
        <taxon>Aspergillus</taxon>
        <taxon>Aspergillus subgen. Nidulantes</taxon>
    </lineage>
</organism>
<name>A0ABR4IXV0_9EURO</name>
<evidence type="ECO:0000313" key="2">
    <source>
        <dbReference type="EMBL" id="KAL2832496.1"/>
    </source>
</evidence>